<evidence type="ECO:0000256" key="1">
    <source>
        <dbReference type="SAM" id="Coils"/>
    </source>
</evidence>
<proteinExistence type="predicted"/>
<evidence type="ECO:0000313" key="3">
    <source>
        <dbReference type="Proteomes" id="UP001152447"/>
    </source>
</evidence>
<protein>
    <recommendedName>
        <fullName evidence="4">DNA repair ATPase</fullName>
    </recommendedName>
</protein>
<evidence type="ECO:0008006" key="4">
    <source>
        <dbReference type="Google" id="ProtNLM"/>
    </source>
</evidence>
<organism evidence="2 3">
    <name type="scientific">Pseudoalteromonas haloplanktis</name>
    <name type="common">Alteromonas haloplanktis</name>
    <dbReference type="NCBI Taxonomy" id="228"/>
    <lineage>
        <taxon>Bacteria</taxon>
        <taxon>Pseudomonadati</taxon>
        <taxon>Pseudomonadota</taxon>
        <taxon>Gammaproteobacteria</taxon>
        <taxon>Alteromonadales</taxon>
        <taxon>Pseudoalteromonadaceae</taxon>
        <taxon>Pseudoalteromonas</taxon>
    </lineage>
</organism>
<keyword evidence="1" id="KW-0175">Coiled coil</keyword>
<dbReference type="AlphaFoldDB" id="A0A9W4QWP9"/>
<evidence type="ECO:0000313" key="2">
    <source>
        <dbReference type="EMBL" id="CAH9056314.1"/>
    </source>
</evidence>
<sequence>MIVSIIIVLIVALIVIALLVSAVQQHKEKQEAERRKELTKQKAIIEETEEALMNSANIPLSEATQRILQRRIHDALSQMVPISSGGSGLKNRLKEAKERLQNPIQDGSDDFVLPGNDKQLISLIQGIKKLRTIIRSEHNKGKVDSQAFIAEDKRLEKLQLRINIESQIKRGLAAQTAGMVGSARQYFEKAASTLNSVSFNDDYITAKRAEVEGYLETISNELKASNATSLKKKNEQEQDDLDVLFAPKKKW</sequence>
<reference evidence="2" key="1">
    <citation type="submission" date="2022-07" db="EMBL/GenBank/DDBJ databases">
        <authorList>
            <person name="Criscuolo A."/>
        </authorList>
    </citation>
    <scope>NUCLEOTIDE SEQUENCE</scope>
    <source>
        <strain evidence="2">CIP103197</strain>
    </source>
</reference>
<accession>A0A9W4QWP9</accession>
<dbReference type="RefSeq" id="WP_250653728.1">
    <property type="nucleotide sequence ID" value="NZ_CAMAPB010000016.1"/>
</dbReference>
<name>A0A9W4QWP9_PSEHA</name>
<gene>
    <name evidence="2" type="ORF">PSEHALCIP103_01429</name>
</gene>
<dbReference type="EMBL" id="CAMAPB010000016">
    <property type="protein sequence ID" value="CAH9056314.1"/>
    <property type="molecule type" value="Genomic_DNA"/>
</dbReference>
<feature type="coiled-coil region" evidence="1">
    <location>
        <begin position="22"/>
        <end position="49"/>
    </location>
</feature>
<keyword evidence="3" id="KW-1185">Reference proteome</keyword>
<comment type="caution">
    <text evidence="2">The sequence shown here is derived from an EMBL/GenBank/DDBJ whole genome shotgun (WGS) entry which is preliminary data.</text>
</comment>
<dbReference type="Proteomes" id="UP001152447">
    <property type="component" value="Unassembled WGS sequence"/>
</dbReference>